<dbReference type="AlphaFoldDB" id="A0ABD1D143"/>
<dbReference type="PROSITE" id="PS00209">
    <property type="entry name" value="HEMOCYANIN_1"/>
    <property type="match status" value="1"/>
</dbReference>
<dbReference type="InterPro" id="IPR013783">
    <property type="entry name" value="Ig-like_fold"/>
</dbReference>
<dbReference type="InterPro" id="IPR014756">
    <property type="entry name" value="Ig_E-set"/>
</dbReference>
<name>A0ABD1D143_CULPP</name>
<evidence type="ECO:0000256" key="2">
    <source>
        <dbReference type="SAM" id="MobiDB-lite"/>
    </source>
</evidence>
<dbReference type="FunFam" id="2.60.40.10:FF:000437">
    <property type="entry name" value="Beat-IIIc, isoform A"/>
    <property type="match status" value="1"/>
</dbReference>
<dbReference type="PROSITE" id="PS00210">
    <property type="entry name" value="HEMOCYANIN_2"/>
    <property type="match status" value="1"/>
</dbReference>
<keyword evidence="3" id="KW-1133">Transmembrane helix</keyword>
<dbReference type="PANTHER" id="PTHR11511:SF5">
    <property type="entry name" value="FAT-BODY PROTEIN 1-RELATED"/>
    <property type="match status" value="1"/>
</dbReference>
<dbReference type="InterPro" id="IPR008922">
    <property type="entry name" value="Di-copper_centre_dom_sf"/>
</dbReference>
<dbReference type="EMBL" id="JBEHCU010008166">
    <property type="protein sequence ID" value="KAL1387493.1"/>
    <property type="molecule type" value="Genomic_DNA"/>
</dbReference>
<dbReference type="InterPro" id="IPR037020">
    <property type="entry name" value="Hemocyanin_C_sf"/>
</dbReference>
<dbReference type="InterPro" id="IPR007110">
    <property type="entry name" value="Ig-like_dom"/>
</dbReference>
<protein>
    <recommendedName>
        <fullName evidence="4">Ig-like domain-containing protein</fullName>
    </recommendedName>
</protein>
<dbReference type="PANTHER" id="PTHR11511">
    <property type="entry name" value="LARVAL STORAGE PROTEIN/PHENOLOXIDASE"/>
    <property type="match status" value="1"/>
</dbReference>
<feature type="transmembrane region" description="Helical" evidence="3">
    <location>
        <begin position="295"/>
        <end position="312"/>
    </location>
</feature>
<comment type="caution">
    <text evidence="5">The sequence shown here is derived from an EMBL/GenBank/DDBJ whole genome shotgun (WGS) entry which is preliminary data.</text>
</comment>
<dbReference type="Gene3D" id="1.10.1280.10">
    <property type="entry name" value="Di-copper center containing domain from catechol oxidase"/>
    <property type="match status" value="1"/>
</dbReference>
<evidence type="ECO:0000256" key="1">
    <source>
        <dbReference type="ARBA" id="ARBA00022761"/>
    </source>
</evidence>
<evidence type="ECO:0000313" key="5">
    <source>
        <dbReference type="EMBL" id="KAL1387493.1"/>
    </source>
</evidence>
<accession>A0ABD1D143</accession>
<dbReference type="InterPro" id="IPR013788">
    <property type="entry name" value="Hemocyanin/hexamerin"/>
</dbReference>
<evidence type="ECO:0000259" key="4">
    <source>
        <dbReference type="PROSITE" id="PS50835"/>
    </source>
</evidence>
<dbReference type="SUPFAM" id="SSF81296">
    <property type="entry name" value="E set domains"/>
    <property type="match status" value="1"/>
</dbReference>
<evidence type="ECO:0000256" key="3">
    <source>
        <dbReference type="SAM" id="Phobius"/>
    </source>
</evidence>
<keyword evidence="1" id="KW-0758">Storage protein</keyword>
<dbReference type="InterPro" id="IPR000896">
    <property type="entry name" value="Hemocyanin/hexamerin_mid_dom"/>
</dbReference>
<feature type="transmembrane region" description="Helical" evidence="3">
    <location>
        <begin position="254"/>
        <end position="274"/>
    </location>
</feature>
<gene>
    <name evidence="5" type="ORF">pipiens_012743</name>
</gene>
<dbReference type="Pfam" id="PF00372">
    <property type="entry name" value="Hemocyanin_M"/>
    <property type="match status" value="1"/>
</dbReference>
<keyword evidence="3" id="KW-0472">Membrane</keyword>
<dbReference type="Gene3D" id="1.20.1370.10">
    <property type="entry name" value="Hemocyanin, N-terminal domain"/>
    <property type="match status" value="1"/>
</dbReference>
<dbReference type="InterPro" id="IPR036179">
    <property type="entry name" value="Ig-like_dom_sf"/>
</dbReference>
<dbReference type="GO" id="GO:0005615">
    <property type="term" value="C:extracellular space"/>
    <property type="evidence" value="ECO:0007669"/>
    <property type="project" value="UniProtKB-ARBA"/>
</dbReference>
<dbReference type="SUPFAM" id="SSF48050">
    <property type="entry name" value="Hemocyanin, N-terminal domain"/>
    <property type="match status" value="1"/>
</dbReference>
<dbReference type="InterPro" id="IPR005204">
    <property type="entry name" value="Hemocyanin_N"/>
</dbReference>
<feature type="domain" description="Ig-like" evidence="4">
    <location>
        <begin position="1"/>
        <end position="79"/>
    </location>
</feature>
<dbReference type="SUPFAM" id="SSF48726">
    <property type="entry name" value="Immunoglobulin"/>
    <property type="match status" value="1"/>
</dbReference>
<dbReference type="Proteomes" id="UP001562425">
    <property type="component" value="Unassembled WGS sequence"/>
</dbReference>
<feature type="region of interest" description="Disordered" evidence="2">
    <location>
        <begin position="224"/>
        <end position="245"/>
    </location>
</feature>
<proteinExistence type="predicted"/>
<dbReference type="GO" id="GO:0045735">
    <property type="term" value="F:nutrient reservoir activity"/>
    <property type="evidence" value="ECO:0007669"/>
    <property type="project" value="UniProtKB-KW"/>
</dbReference>
<dbReference type="SUPFAM" id="SSF48056">
    <property type="entry name" value="Di-copper centre-containing domain"/>
    <property type="match status" value="1"/>
</dbReference>
<dbReference type="PRINTS" id="PR00187">
    <property type="entry name" value="HAEMOCYANIN"/>
</dbReference>
<dbReference type="Pfam" id="PF03723">
    <property type="entry name" value="Hemocyanin_C"/>
    <property type="match status" value="1"/>
</dbReference>
<reference evidence="5 6" key="1">
    <citation type="submission" date="2024-05" db="EMBL/GenBank/DDBJ databases">
        <title>Culex pipiens pipiens assembly and annotation.</title>
        <authorList>
            <person name="Alout H."/>
            <person name="Durand T."/>
        </authorList>
    </citation>
    <scope>NUCLEOTIDE SEQUENCE [LARGE SCALE GENOMIC DNA]</scope>
    <source>
        <strain evidence="5">HA-2024</strain>
        <tissue evidence="5">Whole body</tissue>
    </source>
</reference>
<keyword evidence="6" id="KW-1185">Reference proteome</keyword>
<organism evidence="5 6">
    <name type="scientific">Culex pipiens pipiens</name>
    <name type="common">Northern house mosquito</name>
    <dbReference type="NCBI Taxonomy" id="38569"/>
    <lineage>
        <taxon>Eukaryota</taxon>
        <taxon>Metazoa</taxon>
        <taxon>Ecdysozoa</taxon>
        <taxon>Arthropoda</taxon>
        <taxon>Hexapoda</taxon>
        <taxon>Insecta</taxon>
        <taxon>Pterygota</taxon>
        <taxon>Neoptera</taxon>
        <taxon>Endopterygota</taxon>
        <taxon>Diptera</taxon>
        <taxon>Nematocera</taxon>
        <taxon>Culicoidea</taxon>
        <taxon>Culicidae</taxon>
        <taxon>Culicinae</taxon>
        <taxon>Culicini</taxon>
        <taxon>Culex</taxon>
        <taxon>Culex</taxon>
    </lineage>
</organism>
<dbReference type="InterPro" id="IPR036697">
    <property type="entry name" value="Hemocyanin_N_sf"/>
</dbReference>
<dbReference type="Pfam" id="PF03722">
    <property type="entry name" value="Hemocyanin_N"/>
    <property type="match status" value="1"/>
</dbReference>
<dbReference type="PROSITE" id="PS50835">
    <property type="entry name" value="IG_LIKE"/>
    <property type="match status" value="1"/>
</dbReference>
<dbReference type="InterPro" id="IPR005203">
    <property type="entry name" value="Hemocyanin_C"/>
</dbReference>
<keyword evidence="3" id="KW-0812">Transmembrane</keyword>
<dbReference type="Gene3D" id="2.60.40.10">
    <property type="entry name" value="Immunoglobulins"/>
    <property type="match status" value="2"/>
</dbReference>
<dbReference type="Gene3D" id="2.60.40.1520">
    <property type="entry name" value="Hemocyanin, C-terminal domain"/>
    <property type="match status" value="1"/>
</dbReference>
<evidence type="ECO:0000313" key="6">
    <source>
        <dbReference type="Proteomes" id="UP001562425"/>
    </source>
</evidence>
<dbReference type="GO" id="GO:0097009">
    <property type="term" value="P:energy homeostasis"/>
    <property type="evidence" value="ECO:0007669"/>
    <property type="project" value="UniProtKB-ARBA"/>
</dbReference>
<sequence length="1007" mass="117637">MGNAATLSCQFELEKASLYSVRWYFESEEFYRYVPKESPPARTFPVSGITVDSSQSDATSVTLRGVTRDLTGQFQCEVSEDAPLFHTDIRQARMQVVELPKQDPQMQLEKTHITTLDNFRAVCTVGTSFPPANITWFINSKKIHRSPYQRITYRSFEGTPTFSSLDMYPHSQVLQDIYQTMPPFQTSLTVMCEISILHIYTKSAQQLIIVSDLVTTISPNLLGLDGSNNRRKGPNGDPDNSALTDNGSARASTIWWAIAAATVVLSLGVLDTRVHHCAPRRTRNHQFRRRRRTRTTMRSILAVTVVCLFAYASGSYMTKDVKYADKLFLTKQKAILEIFQHVHQPELHTSFWEESKQFDVEQYLDHYTNKEAVQDFLRYFKHGMLPMEEIFCVHNELHREEVIALFHLFYYAKDWDTFYKTMVWARFHMNEGMFVYALTVAILHRPDMQGIVLPAPYEIYPYYFFNDVVISKAQRYKMQGFYKMKKVNEVYTAYIPSNYTGYYVHTSPEQRLGYFTEDIGLNSYYYYFHADYPFWMGGKEFGLFKDRRGEFFLYQHQQLLARYYLERLSNDLGVIPPFSWHKAITTGYYPYLRYYNGVPFPVRDNYYSASVDKSYTVEMIEDYEHRIMEAIDYGFIVLPDGSYVNITTPEGVEYLGNLIQANGDSVNGRFYGYLEVLAKFFLGGSFKMYNEYRSIPSVLERFETAMRDPMFYQLYKRIIQTFYYRFMDTLHPYTKTELTFPGVKIETVEMDKLVTYFDKFDADITNAVDVEVFDETTMKSSDFKKFGKIAHYQGQDFVLYARMPRLNHLPFTFNLNVVSDKAQKAVVMLFVGPKYDQYGNLYGINANRENFFELDHFLVDLIPGKNVITRNSQDFSWFVKDRTTYFELYKQVMLAYNGETKFPLDMSEAHCGFPSRLMLPKGKKGGMPFQFFFMVAPYHAPKVERFTGYEEVVSCGVGSGARYVDTLPFGYPLERKIDEAEWFVPNMYYYDTMIYHKSETEVNSVVV</sequence>